<evidence type="ECO:0000313" key="7">
    <source>
        <dbReference type="EMBL" id="OBS20002.1"/>
    </source>
</evidence>
<dbReference type="Pfam" id="PF04082">
    <property type="entry name" value="Fungal_trans"/>
    <property type="match status" value="1"/>
</dbReference>
<dbReference type="Proteomes" id="UP000091967">
    <property type="component" value="Unassembled WGS sequence"/>
</dbReference>
<keyword evidence="4" id="KW-0804">Transcription</keyword>
<dbReference type="STRING" id="36050.A0A1B8AHM6"/>
<comment type="subcellular location">
    <subcellularLocation>
        <location evidence="1">Nucleus</location>
    </subcellularLocation>
</comment>
<dbReference type="OMA" id="WTCFIID"/>
<dbReference type="PANTHER" id="PTHR47338:SF16">
    <property type="entry name" value="TRANSCRIPTION FACTOR, PUTATIVE (AFU_ORTHOLOGUE AFUA_2G09360)-RELATED"/>
    <property type="match status" value="1"/>
</dbReference>
<evidence type="ECO:0000256" key="2">
    <source>
        <dbReference type="ARBA" id="ARBA00022723"/>
    </source>
</evidence>
<dbReference type="GO" id="GO:0006351">
    <property type="term" value="P:DNA-templated transcription"/>
    <property type="evidence" value="ECO:0007669"/>
    <property type="project" value="InterPro"/>
</dbReference>
<sequence length="402" mass="46376">MMGMSARFATQPDVVARGPMYRAEATKALKDDLEHICIENIQACILVGNNFFGEGDADAESLYFGLASRMSQILKLGVSDDSDDGITREVKRRIYWTCFIIDTWASGGSNLSRQFKWHNAHPRPPMDEYIWNQMKGYMVDLVEIYTEIQNFHQDLADTTEWDELLIDDTVRHLENKLVAFEDTIGPTLTFSRENLATFVDRGLGRVFIAFHLGYHHYYTLLFYHDLDRRRPQTRNSSKYSATCKEHAIVVCEVLKASREVPGAEALYNIVGHVTIVSSSVLLHTFMFGEAHELEDSRARLGSNLESLVQLRRYWPSVERMINRLVVFQRSCINSKNIESYRFDKWMVKFLIAHALALEDKVDEGWPSHYAEPSNRDIQIERGLITQAMITDIQKYNRGEIIQ</sequence>
<feature type="domain" description="Xylanolytic transcriptional activator regulatory" evidence="6">
    <location>
        <begin position="31"/>
        <end position="132"/>
    </location>
</feature>
<protein>
    <recommendedName>
        <fullName evidence="6">Xylanolytic transcriptional activator regulatory domain-containing protein</fullName>
    </recommendedName>
</protein>
<evidence type="ECO:0000256" key="5">
    <source>
        <dbReference type="ARBA" id="ARBA00023242"/>
    </source>
</evidence>
<keyword evidence="2" id="KW-0479">Metal-binding</keyword>
<evidence type="ECO:0000259" key="6">
    <source>
        <dbReference type="Pfam" id="PF04082"/>
    </source>
</evidence>
<keyword evidence="8" id="KW-1185">Reference proteome</keyword>
<evidence type="ECO:0000256" key="3">
    <source>
        <dbReference type="ARBA" id="ARBA00023015"/>
    </source>
</evidence>
<evidence type="ECO:0000313" key="8">
    <source>
        <dbReference type="Proteomes" id="UP000091967"/>
    </source>
</evidence>
<evidence type="ECO:0000256" key="1">
    <source>
        <dbReference type="ARBA" id="ARBA00004123"/>
    </source>
</evidence>
<proteinExistence type="predicted"/>
<organism evidence="7 8">
    <name type="scientific">Fusarium poae</name>
    <dbReference type="NCBI Taxonomy" id="36050"/>
    <lineage>
        <taxon>Eukaryota</taxon>
        <taxon>Fungi</taxon>
        <taxon>Dikarya</taxon>
        <taxon>Ascomycota</taxon>
        <taxon>Pezizomycotina</taxon>
        <taxon>Sordariomycetes</taxon>
        <taxon>Hypocreomycetidae</taxon>
        <taxon>Hypocreales</taxon>
        <taxon>Nectriaceae</taxon>
        <taxon>Fusarium</taxon>
    </lineage>
</organism>
<keyword evidence="3" id="KW-0805">Transcription regulation</keyword>
<gene>
    <name evidence="7" type="ORF">FPOA_11724</name>
</gene>
<dbReference type="CDD" id="cd12148">
    <property type="entry name" value="fungal_TF_MHR"/>
    <property type="match status" value="1"/>
</dbReference>
<accession>A0A1B8AHM6</accession>
<comment type="caution">
    <text evidence="7">The sequence shown here is derived from an EMBL/GenBank/DDBJ whole genome shotgun (WGS) entry which is preliminary data.</text>
</comment>
<reference evidence="7 8" key="1">
    <citation type="submission" date="2016-06" db="EMBL/GenBank/DDBJ databases">
        <title>Living apart together: crosstalk between the core and supernumerary genomes in a fungal plant pathogen.</title>
        <authorList>
            <person name="Vanheule A."/>
            <person name="Audenaert K."/>
            <person name="Warris S."/>
            <person name="Van De Geest H."/>
            <person name="Schijlen E."/>
            <person name="Hofte M."/>
            <person name="De Saeger S."/>
            <person name="Haesaert G."/>
            <person name="Waalwijk C."/>
            <person name="Van Der Lee T."/>
        </authorList>
    </citation>
    <scope>NUCLEOTIDE SEQUENCE [LARGE SCALE GENOMIC DNA]</scope>
    <source>
        <strain evidence="7 8">2516</strain>
    </source>
</reference>
<dbReference type="InterPro" id="IPR007219">
    <property type="entry name" value="XnlR_reg_dom"/>
</dbReference>
<name>A0A1B8AHM6_FUSPO</name>
<dbReference type="AlphaFoldDB" id="A0A1B8AHM6"/>
<dbReference type="GO" id="GO:0008270">
    <property type="term" value="F:zinc ion binding"/>
    <property type="evidence" value="ECO:0007669"/>
    <property type="project" value="InterPro"/>
</dbReference>
<keyword evidence="5" id="KW-0539">Nucleus</keyword>
<dbReference type="GO" id="GO:0003677">
    <property type="term" value="F:DNA binding"/>
    <property type="evidence" value="ECO:0007669"/>
    <property type="project" value="InterPro"/>
</dbReference>
<dbReference type="InterPro" id="IPR050815">
    <property type="entry name" value="TF_fung"/>
</dbReference>
<dbReference type="PANTHER" id="PTHR47338">
    <property type="entry name" value="ZN(II)2CYS6 TRANSCRIPTION FACTOR (EUROFUNG)-RELATED"/>
    <property type="match status" value="1"/>
</dbReference>
<dbReference type="GO" id="GO:0005634">
    <property type="term" value="C:nucleus"/>
    <property type="evidence" value="ECO:0007669"/>
    <property type="project" value="UniProtKB-SubCell"/>
</dbReference>
<evidence type="ECO:0000256" key="4">
    <source>
        <dbReference type="ARBA" id="ARBA00023163"/>
    </source>
</evidence>
<dbReference type="EMBL" id="LYXU01000004">
    <property type="protein sequence ID" value="OBS20002.1"/>
    <property type="molecule type" value="Genomic_DNA"/>
</dbReference>
<dbReference type="GO" id="GO:0000981">
    <property type="term" value="F:DNA-binding transcription factor activity, RNA polymerase II-specific"/>
    <property type="evidence" value="ECO:0007669"/>
    <property type="project" value="InterPro"/>
</dbReference>